<reference evidence="2" key="2">
    <citation type="submission" date="2016-06" db="EMBL/GenBank/DDBJ databases">
        <title>The genome of a short-lived fish provides insights into sex chromosome evolution and the genetic control of aging.</title>
        <authorList>
            <person name="Reichwald K."/>
            <person name="Felder M."/>
            <person name="Petzold A."/>
            <person name="Koch P."/>
            <person name="Groth M."/>
            <person name="Platzer M."/>
        </authorList>
    </citation>
    <scope>NUCLEOTIDE SEQUENCE</scope>
    <source>
        <tissue evidence="2">Brain</tissue>
    </source>
</reference>
<name>A0A1A8D784_NOTKA</name>
<keyword evidence="2" id="KW-0176">Collagen</keyword>
<dbReference type="AlphaFoldDB" id="A0A1A8D784"/>
<accession>A0A1A8D784</accession>
<dbReference type="EMBL" id="HAEA01001507">
    <property type="protein sequence ID" value="SBQ29987.1"/>
    <property type="molecule type" value="Transcribed_RNA"/>
</dbReference>
<feature type="region of interest" description="Disordered" evidence="1">
    <location>
        <begin position="1"/>
        <end position="41"/>
    </location>
</feature>
<protein>
    <submittedName>
        <fullName evidence="2">Collagen-like tail subunit (Single strand of homotrimer) of asymmetric acetylcholinesterase</fullName>
    </submittedName>
</protein>
<feature type="compositionally biased region" description="Polar residues" evidence="1">
    <location>
        <begin position="28"/>
        <end position="41"/>
    </location>
</feature>
<gene>
    <name evidence="2" type="primary">COLQ</name>
</gene>
<feature type="non-terminal residue" evidence="2">
    <location>
        <position position="1"/>
    </location>
</feature>
<evidence type="ECO:0000313" key="2">
    <source>
        <dbReference type="EMBL" id="SBQ29987.1"/>
    </source>
</evidence>
<organism evidence="2">
    <name type="scientific">Nothobranchius kadleci</name>
    <name type="common">African annual killifish</name>
    <dbReference type="NCBI Taxonomy" id="1051664"/>
    <lineage>
        <taxon>Eukaryota</taxon>
        <taxon>Metazoa</taxon>
        <taxon>Chordata</taxon>
        <taxon>Craniata</taxon>
        <taxon>Vertebrata</taxon>
        <taxon>Euteleostomi</taxon>
        <taxon>Actinopterygii</taxon>
        <taxon>Neopterygii</taxon>
        <taxon>Teleostei</taxon>
        <taxon>Neoteleostei</taxon>
        <taxon>Acanthomorphata</taxon>
        <taxon>Ovalentaria</taxon>
        <taxon>Atherinomorphae</taxon>
        <taxon>Cyprinodontiformes</taxon>
        <taxon>Nothobranchiidae</taxon>
        <taxon>Nothobranchius</taxon>
    </lineage>
</organism>
<proteinExistence type="predicted"/>
<evidence type="ECO:0000256" key="1">
    <source>
        <dbReference type="SAM" id="MobiDB-lite"/>
    </source>
</evidence>
<sequence length="101" mass="10920">SSWHLSSPWKTPPMKTGTAAMGWCRSPTGRSVTTETELSRTAVSSVNMPTVEMDTATKVLRSVMGKTLDTRRVMHTFQGPTVCSSAHHTVLSTPQTANTSL</sequence>
<dbReference type="GO" id="GO:0005581">
    <property type="term" value="C:collagen trimer"/>
    <property type="evidence" value="ECO:0007669"/>
    <property type="project" value="UniProtKB-KW"/>
</dbReference>
<feature type="non-terminal residue" evidence="2">
    <location>
        <position position="101"/>
    </location>
</feature>
<reference evidence="2" key="1">
    <citation type="submission" date="2016-05" db="EMBL/GenBank/DDBJ databases">
        <authorList>
            <person name="Lavstsen T."/>
            <person name="Jespersen J.S."/>
        </authorList>
    </citation>
    <scope>NUCLEOTIDE SEQUENCE</scope>
    <source>
        <tissue evidence="2">Brain</tissue>
    </source>
</reference>